<dbReference type="InterPro" id="IPR007153">
    <property type="entry name" value="Adenosine_kinase"/>
</dbReference>
<dbReference type="InterPro" id="IPR036902">
    <property type="entry name" value="Ta1353-like_sf"/>
</dbReference>
<evidence type="ECO:0000313" key="1">
    <source>
        <dbReference type="EMBL" id="TMQ73263.1"/>
    </source>
</evidence>
<dbReference type="Proteomes" id="UP000319771">
    <property type="component" value="Unassembled WGS sequence"/>
</dbReference>
<evidence type="ECO:0000313" key="2">
    <source>
        <dbReference type="Proteomes" id="UP000319771"/>
    </source>
</evidence>
<dbReference type="Gene3D" id="3.40.1520.10">
    <property type="entry name" value="Ta1353-like"/>
    <property type="match status" value="1"/>
</dbReference>
<keyword evidence="1" id="KW-0808">Transferase</keyword>
<dbReference type="AlphaFoldDB" id="A0A538UBH8"/>
<dbReference type="SUPFAM" id="SSF103165">
    <property type="entry name" value="Ta1353-like"/>
    <property type="match status" value="1"/>
</dbReference>
<reference evidence="1 2" key="1">
    <citation type="journal article" date="2019" name="Nat. Microbiol.">
        <title>Mediterranean grassland soil C-N compound turnover is dependent on rainfall and depth, and is mediated by genomically divergent microorganisms.</title>
        <authorList>
            <person name="Diamond S."/>
            <person name="Andeer P.F."/>
            <person name="Li Z."/>
            <person name="Crits-Christoph A."/>
            <person name="Burstein D."/>
            <person name="Anantharaman K."/>
            <person name="Lane K.R."/>
            <person name="Thomas B.C."/>
            <person name="Pan C."/>
            <person name="Northen T.R."/>
            <person name="Banfield J.F."/>
        </authorList>
    </citation>
    <scope>NUCLEOTIDE SEQUENCE [LARGE SCALE GENOMIC DNA]</scope>
    <source>
        <strain evidence="1">WS_11</strain>
    </source>
</reference>
<name>A0A538UBH8_UNCEI</name>
<dbReference type="Pfam" id="PF04008">
    <property type="entry name" value="Adenosine_kin"/>
    <property type="match status" value="1"/>
</dbReference>
<protein>
    <submittedName>
        <fullName evidence="1">Adenosine monophosphate-protein transferase</fullName>
    </submittedName>
</protein>
<proteinExistence type="predicted"/>
<dbReference type="GO" id="GO:0016740">
    <property type="term" value="F:transferase activity"/>
    <property type="evidence" value="ECO:0007669"/>
    <property type="project" value="UniProtKB-KW"/>
</dbReference>
<comment type="caution">
    <text evidence="1">The sequence shown here is derived from an EMBL/GenBank/DDBJ whole genome shotgun (WGS) entry which is preliminary data.</text>
</comment>
<dbReference type="PANTHER" id="PTHR36155:SF1">
    <property type="entry name" value="BLL5354 PROTEIN"/>
    <property type="match status" value="1"/>
</dbReference>
<accession>A0A538UBH8</accession>
<gene>
    <name evidence="1" type="ORF">E6K81_05125</name>
</gene>
<dbReference type="EMBL" id="VBPB01000076">
    <property type="protein sequence ID" value="TMQ73263.1"/>
    <property type="molecule type" value="Genomic_DNA"/>
</dbReference>
<sequence>MDIHPVRLDIPADCNLVAGQAHFIKTVEDLAELVVTSVPGARFGLAFCEASGPCLIRTEGNDPELVAAAVSNAERVAAGHAFFLLLRGAYPINLLNAVKQCPEVCQVFCATANPVVALVAQADQGRGVVGVVDGSSPRGVEDDRSRQERRDFLRQIGYKR</sequence>
<organism evidence="1 2">
    <name type="scientific">Eiseniibacteriota bacterium</name>
    <dbReference type="NCBI Taxonomy" id="2212470"/>
    <lineage>
        <taxon>Bacteria</taxon>
        <taxon>Candidatus Eiseniibacteriota</taxon>
    </lineage>
</organism>
<dbReference type="PANTHER" id="PTHR36155">
    <property type="entry name" value="BLL5354 PROTEIN"/>
    <property type="match status" value="1"/>
</dbReference>